<dbReference type="AlphaFoldDB" id="A0A0A3J3W9"/>
<dbReference type="InterPro" id="IPR012657">
    <property type="entry name" value="23S_rRNA-intervening_sequence"/>
</dbReference>
<dbReference type="SUPFAM" id="SSF158446">
    <property type="entry name" value="IVS-encoded protein-like"/>
    <property type="match status" value="1"/>
</dbReference>
<organism evidence="1 2">
    <name type="scientific">Ureibacillus massiliensis 4400831 = CIP 108448 = CCUG 49529</name>
    <dbReference type="NCBI Taxonomy" id="1211035"/>
    <lineage>
        <taxon>Bacteria</taxon>
        <taxon>Bacillati</taxon>
        <taxon>Bacillota</taxon>
        <taxon>Bacilli</taxon>
        <taxon>Bacillales</taxon>
        <taxon>Caryophanaceae</taxon>
        <taxon>Ureibacillus</taxon>
    </lineage>
</organism>
<evidence type="ECO:0008006" key="3">
    <source>
        <dbReference type="Google" id="ProtNLM"/>
    </source>
</evidence>
<sequence>MKNNPDNFFVKDPQKLKLYDMCMELNKLVYQHVKQFPWIEEKNMKIQAIKSISSIGANLCEGNGQIYPAKELTFLNNSLGSAQESRYWYDLARVNSYITEEQFKTADDLLQAVILILIKMMKNLKNQGVA</sequence>
<dbReference type="eggNOG" id="COG0399">
    <property type="taxonomic scope" value="Bacteria"/>
</dbReference>
<dbReference type="InterPro" id="IPR036583">
    <property type="entry name" value="23S_rRNA_IVS_sf"/>
</dbReference>
<gene>
    <name evidence="1" type="ORF">CD30_14810</name>
</gene>
<reference evidence="1 2" key="1">
    <citation type="submission" date="2014-02" db="EMBL/GenBank/DDBJ databases">
        <title>Draft genome sequence of Lysinibacillus massiliensis CCUG 49529.</title>
        <authorList>
            <person name="Zhang F."/>
            <person name="Wang G."/>
            <person name="Zhang L."/>
        </authorList>
    </citation>
    <scope>NUCLEOTIDE SEQUENCE [LARGE SCALE GENOMIC DNA]</scope>
    <source>
        <strain evidence="1 2">CCUG 49529</strain>
    </source>
</reference>
<name>A0A0A3J3W9_9BACL</name>
<dbReference type="Pfam" id="PF05635">
    <property type="entry name" value="23S_rRNA_IVP"/>
    <property type="match status" value="1"/>
</dbReference>
<protein>
    <recommendedName>
        <fullName evidence="3">30S ribosomal protein S23</fullName>
    </recommendedName>
</protein>
<dbReference type="OrthoDB" id="160990at2"/>
<accession>A0A0A3J3W9</accession>
<comment type="caution">
    <text evidence="1">The sequence shown here is derived from an EMBL/GenBank/DDBJ whole genome shotgun (WGS) entry which is preliminary data.</text>
</comment>
<keyword evidence="2" id="KW-1185">Reference proteome</keyword>
<dbReference type="PANTHER" id="PTHR38471">
    <property type="entry name" value="FOUR HELIX BUNDLE PROTEIN"/>
    <property type="match status" value="1"/>
</dbReference>
<evidence type="ECO:0000313" key="1">
    <source>
        <dbReference type="EMBL" id="KGR89858.1"/>
    </source>
</evidence>
<dbReference type="EMBL" id="JPVQ01000032">
    <property type="protein sequence ID" value="KGR89858.1"/>
    <property type="molecule type" value="Genomic_DNA"/>
</dbReference>
<dbReference type="RefSeq" id="WP_036178198.1">
    <property type="nucleotide sequence ID" value="NZ_AVCZ01000032.1"/>
</dbReference>
<proteinExistence type="predicted"/>
<dbReference type="PANTHER" id="PTHR38471:SF2">
    <property type="entry name" value="FOUR HELIX BUNDLE PROTEIN"/>
    <property type="match status" value="1"/>
</dbReference>
<evidence type="ECO:0000313" key="2">
    <source>
        <dbReference type="Proteomes" id="UP000030595"/>
    </source>
</evidence>
<dbReference type="NCBIfam" id="TIGR02436">
    <property type="entry name" value="four helix bundle protein"/>
    <property type="match status" value="1"/>
</dbReference>
<dbReference type="Proteomes" id="UP000030595">
    <property type="component" value="Unassembled WGS sequence"/>
</dbReference>
<dbReference type="Gene3D" id="1.20.1440.60">
    <property type="entry name" value="23S rRNA-intervening sequence"/>
    <property type="match status" value="1"/>
</dbReference>